<dbReference type="PANTHER" id="PTHR43415">
    <property type="entry name" value="SPERMIDINE N(1)-ACETYLTRANSFERASE"/>
    <property type="match status" value="1"/>
</dbReference>
<dbReference type="PANTHER" id="PTHR43415:SF3">
    <property type="entry name" value="GNAT-FAMILY ACETYLTRANSFERASE"/>
    <property type="match status" value="1"/>
</dbReference>
<protein>
    <submittedName>
        <fullName evidence="4">Pseudaminic acid biosynthesis-associated protein PseG</fullName>
    </submittedName>
</protein>
<dbReference type="Pfam" id="PF13302">
    <property type="entry name" value="Acetyltransf_3"/>
    <property type="match status" value="1"/>
</dbReference>
<dbReference type="Gene3D" id="3.40.50.2000">
    <property type="entry name" value="Glycogen Phosphorylase B"/>
    <property type="match status" value="1"/>
</dbReference>
<dbReference type="NCBIfam" id="TIGR03590">
    <property type="entry name" value="PseG"/>
    <property type="match status" value="1"/>
</dbReference>
<dbReference type="SUPFAM" id="SSF53756">
    <property type="entry name" value="UDP-Glycosyltransferase/glycogen phosphorylase"/>
    <property type="match status" value="1"/>
</dbReference>
<feature type="active site" description="Proton acceptor" evidence="1">
    <location>
        <position position="22"/>
    </location>
</feature>
<dbReference type="HOGENOM" id="CLU_023406_0_1_5"/>
<reference evidence="4 5" key="1">
    <citation type="submission" date="2012-02" db="EMBL/GenBank/DDBJ databases">
        <title>Improved High-Quality Draft Sequence of Rhizobium leguminosarum bv. trifolii WSM2297.</title>
        <authorList>
            <consortium name="US DOE Joint Genome Institute"/>
            <person name="Lucas S."/>
            <person name="Han J."/>
            <person name="Lapidus A."/>
            <person name="Cheng J.-F."/>
            <person name="Goodwin L."/>
            <person name="Pitluck S."/>
            <person name="Peters L."/>
            <person name="Ovchinnikova G."/>
            <person name="Zhang X."/>
            <person name="Detter J.C."/>
            <person name="Han C."/>
            <person name="Tapia R."/>
            <person name="Land M."/>
            <person name="Hauser L."/>
            <person name="Kyrpides N."/>
            <person name="Ivanova N."/>
            <person name="Pagani I."/>
            <person name="Brau L."/>
            <person name="Yates R."/>
            <person name="O'Hara G."/>
            <person name="Rui T."/>
            <person name="Howieson J."/>
            <person name="Reeve W."/>
            <person name="Woyke T."/>
        </authorList>
    </citation>
    <scope>NUCLEOTIDE SEQUENCE [LARGE SCALE GENOMIC DNA]</scope>
    <source>
        <strain evidence="4 5">WSM2297</strain>
    </source>
</reference>
<dbReference type="PROSITE" id="PS51186">
    <property type="entry name" value="GNAT"/>
    <property type="match status" value="1"/>
</dbReference>
<feature type="binding site" evidence="2">
    <location>
        <position position="281"/>
    </location>
    <ligand>
        <name>substrate</name>
    </ligand>
</feature>
<dbReference type="Gene3D" id="3.40.630.30">
    <property type="match status" value="1"/>
</dbReference>
<dbReference type="Gene3D" id="3.40.50.11190">
    <property type="match status" value="1"/>
</dbReference>
<dbReference type="OrthoDB" id="9788924at2"/>
<dbReference type="Proteomes" id="UP000005732">
    <property type="component" value="Unassembled WGS sequence"/>
</dbReference>
<proteinExistence type="predicted"/>
<evidence type="ECO:0000313" key="4">
    <source>
        <dbReference type="EMBL" id="EJC82695.1"/>
    </source>
</evidence>
<dbReference type="GO" id="GO:0016747">
    <property type="term" value="F:acyltransferase activity, transferring groups other than amino-acyl groups"/>
    <property type="evidence" value="ECO:0007669"/>
    <property type="project" value="InterPro"/>
</dbReference>
<evidence type="ECO:0000313" key="5">
    <source>
        <dbReference type="Proteomes" id="UP000005732"/>
    </source>
</evidence>
<accession>J0CSG3</accession>
<dbReference type="EMBL" id="JH719395">
    <property type="protein sequence ID" value="EJC82695.1"/>
    <property type="molecule type" value="Genomic_DNA"/>
</dbReference>
<dbReference type="InterPro" id="IPR020023">
    <property type="entry name" value="PseG"/>
</dbReference>
<gene>
    <name evidence="4" type="ORF">Rleg4DRAFT_4420</name>
</gene>
<dbReference type="InterPro" id="IPR000182">
    <property type="entry name" value="GNAT_dom"/>
</dbReference>
<dbReference type="AlphaFoldDB" id="J0CSG3"/>
<dbReference type="CDD" id="cd04301">
    <property type="entry name" value="NAT_SF"/>
    <property type="match status" value="1"/>
</dbReference>
<evidence type="ECO:0000259" key="3">
    <source>
        <dbReference type="PROSITE" id="PS51186"/>
    </source>
</evidence>
<feature type="binding site" evidence="2">
    <location>
        <position position="174"/>
    </location>
    <ligand>
        <name>substrate</name>
    </ligand>
</feature>
<evidence type="ECO:0000256" key="2">
    <source>
        <dbReference type="PIRSR" id="PIRSR620023-2"/>
    </source>
</evidence>
<dbReference type="SUPFAM" id="SSF55729">
    <property type="entry name" value="Acyl-CoA N-acyltransferases (Nat)"/>
    <property type="match status" value="1"/>
</dbReference>
<evidence type="ECO:0000256" key="1">
    <source>
        <dbReference type="PIRSR" id="PIRSR620023-1"/>
    </source>
</evidence>
<organism evidence="4 5">
    <name type="scientific">Rhizobium leguminosarum bv. trifolii WSM2297</name>
    <dbReference type="NCBI Taxonomy" id="754762"/>
    <lineage>
        <taxon>Bacteria</taxon>
        <taxon>Pseudomonadati</taxon>
        <taxon>Pseudomonadota</taxon>
        <taxon>Alphaproteobacteria</taxon>
        <taxon>Hyphomicrobiales</taxon>
        <taxon>Rhizobiaceae</taxon>
        <taxon>Rhizobium/Agrobacterium group</taxon>
        <taxon>Rhizobium</taxon>
    </lineage>
</organism>
<feature type="domain" description="N-acetyltransferase" evidence="3">
    <location>
        <begin position="367"/>
        <end position="514"/>
    </location>
</feature>
<dbReference type="RefSeq" id="WP_003584429.1">
    <property type="nucleotide sequence ID" value="NZ_JH719395.1"/>
</dbReference>
<sequence>MSGNSGVLVFRCDGSISIGSGHMMRCITLAETLRNFGYRSHFICRELEGNLISVVAERGFEVHRLLLVPQPAIDLESTQEEAFHEQADALECREIMKAIQPERVIVDSYALGSGWAKNAVPMGCDVLVIDDLADRPLLCDIVLNQNFGRQVEEYDHLLSSGCKRLIGPLFALIRPEFAQARSRSLSRRRGQSLQHLLIAFGATDPDNCSGKVLAYLLEQRPFLVQRITIVLGAQAPHFADVLQRARTAPIPVDVLSGVADMAELLVGCDAAIGAAGTSVWERCVLGVPSLLLTFAENQRAGMIALDAAYAGIALGDAQAMDWQIKLRDALTRLSDPDVLNFYSERASTICEGVGAERVAHVIMSQRLILRDATLDDAPAIWNWRRGGGAERYYRSPQRGDINAHIAWFRMALEDRKRHLLIFEVDSVPVGHIRLDRSEDGQTAEVSICIDLAHRGTGLGARALGKALDFAQKQGIKALYAEIHHDNFGSLKVFRGLQFDTVEESTPFLRLRLVL</sequence>
<dbReference type="InterPro" id="IPR016181">
    <property type="entry name" value="Acyl_CoA_acyltransferase"/>
</dbReference>
<name>J0CSG3_RHILT</name>